<dbReference type="EMBL" id="JBHFPV010000001">
    <property type="protein sequence ID" value="MFH6603168.1"/>
    <property type="molecule type" value="Genomic_DNA"/>
</dbReference>
<proteinExistence type="predicted"/>
<comment type="caution">
    <text evidence="1">The sequence shown here is derived from an EMBL/GenBank/DDBJ whole genome shotgun (WGS) entry which is preliminary data.</text>
</comment>
<gene>
    <name evidence="1" type="ORF">ACEZ3G_06760</name>
</gene>
<keyword evidence="1" id="KW-0808">Transferase</keyword>
<organism evidence="1 2">
    <name type="scientific">Meishania litoralis</name>
    <dbReference type="NCBI Taxonomy" id="3434685"/>
    <lineage>
        <taxon>Bacteria</taxon>
        <taxon>Pseudomonadati</taxon>
        <taxon>Bacteroidota</taxon>
        <taxon>Flavobacteriia</taxon>
        <taxon>Flavobacteriales</taxon>
        <taxon>Flavobacteriaceae</taxon>
        <taxon>Meishania</taxon>
    </lineage>
</organism>
<keyword evidence="2" id="KW-1185">Reference proteome</keyword>
<name>A0ACC7LHJ9_9FLAO</name>
<protein>
    <submittedName>
        <fullName evidence="1">Hybrid sensor histidine kinase/response regulator</fullName>
    </submittedName>
</protein>
<reference evidence="1" key="1">
    <citation type="submission" date="2024-09" db="EMBL/GenBank/DDBJ databases">
        <authorList>
            <person name="Liu J."/>
        </authorList>
    </citation>
    <scope>NUCLEOTIDE SEQUENCE</scope>
    <source>
        <strain evidence="1">NBU2967</strain>
    </source>
</reference>
<keyword evidence="1" id="KW-0418">Kinase</keyword>
<evidence type="ECO:0000313" key="1">
    <source>
        <dbReference type="EMBL" id="MFH6603168.1"/>
    </source>
</evidence>
<evidence type="ECO:0000313" key="2">
    <source>
        <dbReference type="Proteomes" id="UP001595191"/>
    </source>
</evidence>
<accession>A0ACC7LHJ9</accession>
<dbReference type="Proteomes" id="UP001595191">
    <property type="component" value="Unassembled WGS sequence"/>
</dbReference>
<sequence length="508" mass="57636">MLNEYRQRFINESLQLILLDNDSVVVASDNSIFHVAQGESITELHPFFESVPSLIESETKVFKFLCIHLSLQGDFRIVDISISKEEPHAVLVIHDLTEHYESYQSAAQARNESVIKTELTVIKNNELEERERFKNLFIQNFSHEIRNPLTSIVAIANILSDTSLTDQQRKMLDFLQESNAALKLMLEDILSLGAIESGKLHLQEKPFDLTKLFRLLEFTYKTKTKQKNIELVAVFDERIPDFVEGDRLRLYQILTNLLDNALKYTDSGKISFSLSFNQKWANKVSIRFEVADTGVGIPEESLESIFESFTQLDVGQNKDGSGLGLAIVKGLLELMGSKIKVTSQVGQGSVFYFDLLLKYPLHPVQEALKGSTSPIQGDIKRKAKDKVNLLVVEDDERIQTLILKTLVDAEFFNVDILNDGADVLKELVNNQYNIILMDVDLPNISGDHLTRLIREFPFKNIKNIPIIGLTANAFNEQITSYLASGMNKVLTKPFEKEDLIKAILRVLR</sequence>